<dbReference type="AlphaFoldDB" id="A0A2B7XEF5"/>
<dbReference type="EMBL" id="PDNC01000017">
    <property type="protein sequence ID" value="PGH07038.1"/>
    <property type="molecule type" value="Genomic_DNA"/>
</dbReference>
<sequence>MPLTNSRTVEPAQISEWAMVWELRVVKDHSQPGQGTVGPLSMSYESMIHRHANVGFDPSPANHHHHHHHHFY</sequence>
<comment type="caution">
    <text evidence="1">The sequence shown here is derived from an EMBL/GenBank/DDBJ whole genome shotgun (WGS) entry which is preliminary data.</text>
</comment>
<evidence type="ECO:0000313" key="2">
    <source>
        <dbReference type="Proteomes" id="UP000224080"/>
    </source>
</evidence>
<evidence type="ECO:0000313" key="1">
    <source>
        <dbReference type="EMBL" id="PGH07038.1"/>
    </source>
</evidence>
<dbReference type="Proteomes" id="UP000224080">
    <property type="component" value="Unassembled WGS sequence"/>
</dbReference>
<proteinExistence type="predicted"/>
<accession>A0A2B7XEF5</accession>
<name>A0A2B7XEF5_9EURO</name>
<keyword evidence="2" id="KW-1185">Reference proteome</keyword>
<organism evidence="1 2">
    <name type="scientific">Blastomyces parvus</name>
    <dbReference type="NCBI Taxonomy" id="2060905"/>
    <lineage>
        <taxon>Eukaryota</taxon>
        <taxon>Fungi</taxon>
        <taxon>Dikarya</taxon>
        <taxon>Ascomycota</taxon>
        <taxon>Pezizomycotina</taxon>
        <taxon>Eurotiomycetes</taxon>
        <taxon>Eurotiomycetidae</taxon>
        <taxon>Onygenales</taxon>
        <taxon>Ajellomycetaceae</taxon>
        <taxon>Blastomyces</taxon>
    </lineage>
</organism>
<reference evidence="1 2" key="1">
    <citation type="submission" date="2017-10" db="EMBL/GenBank/DDBJ databases">
        <title>Comparative genomics in systemic dimorphic fungi from Ajellomycetaceae.</title>
        <authorList>
            <person name="Munoz J.F."/>
            <person name="Mcewen J.G."/>
            <person name="Clay O.K."/>
            <person name="Cuomo C.A."/>
        </authorList>
    </citation>
    <scope>NUCLEOTIDE SEQUENCE [LARGE SCALE GENOMIC DNA]</scope>
    <source>
        <strain evidence="1 2">UAMH130</strain>
    </source>
</reference>
<protein>
    <submittedName>
        <fullName evidence="1">Uncharacterized protein</fullName>
    </submittedName>
</protein>
<gene>
    <name evidence="1" type="ORF">GX51_02078</name>
</gene>